<reference evidence="1 2" key="1">
    <citation type="submission" date="2018-10" db="EMBL/GenBank/DDBJ databases">
        <title>Genome assembly for a Yunnan-Guizhou Plateau 3E fish, Anabarilius grahami (Regan), and its evolutionary and genetic applications.</title>
        <authorList>
            <person name="Jiang W."/>
        </authorList>
    </citation>
    <scope>NUCLEOTIDE SEQUENCE [LARGE SCALE GENOMIC DNA]</scope>
    <source>
        <strain evidence="1">AG-KIZ</strain>
        <tissue evidence="1">Muscle</tissue>
    </source>
</reference>
<dbReference type="AlphaFoldDB" id="A0A3N0YKQ7"/>
<proteinExistence type="predicted"/>
<name>A0A3N0YKQ7_ANAGA</name>
<accession>A0A3N0YKQ7</accession>
<comment type="caution">
    <text evidence="1">The sequence shown here is derived from an EMBL/GenBank/DDBJ whole genome shotgun (WGS) entry which is preliminary data.</text>
</comment>
<keyword evidence="2" id="KW-1185">Reference proteome</keyword>
<gene>
    <name evidence="1" type="ORF">DPX16_12632</name>
</gene>
<protein>
    <submittedName>
        <fullName evidence="1">Uncharacterized protein</fullName>
    </submittedName>
</protein>
<sequence length="143" mass="16285">MAIFELLTLYDVGPPFRNHCHRNRQLVIFHPGQAKIMHCVPGINHNSGTNPRRLYTELVVLRTHLFVADLLFILAFECKAIGFLIPQDEGSFVWRIILIEFELMQQLGPVFNRLILLAVEVKMTTPIIPHSFTGSSSYDVVAV</sequence>
<dbReference type="EMBL" id="RJVU01037189">
    <property type="protein sequence ID" value="ROL46739.1"/>
    <property type="molecule type" value="Genomic_DNA"/>
</dbReference>
<evidence type="ECO:0000313" key="1">
    <source>
        <dbReference type="EMBL" id="ROL46739.1"/>
    </source>
</evidence>
<evidence type="ECO:0000313" key="2">
    <source>
        <dbReference type="Proteomes" id="UP000281406"/>
    </source>
</evidence>
<organism evidence="1 2">
    <name type="scientific">Anabarilius grahami</name>
    <name type="common">Kanglang fish</name>
    <name type="synonym">Barilius grahami</name>
    <dbReference type="NCBI Taxonomy" id="495550"/>
    <lineage>
        <taxon>Eukaryota</taxon>
        <taxon>Metazoa</taxon>
        <taxon>Chordata</taxon>
        <taxon>Craniata</taxon>
        <taxon>Vertebrata</taxon>
        <taxon>Euteleostomi</taxon>
        <taxon>Actinopterygii</taxon>
        <taxon>Neopterygii</taxon>
        <taxon>Teleostei</taxon>
        <taxon>Ostariophysi</taxon>
        <taxon>Cypriniformes</taxon>
        <taxon>Xenocyprididae</taxon>
        <taxon>Xenocypridinae</taxon>
        <taxon>Xenocypridinae incertae sedis</taxon>
        <taxon>Anabarilius</taxon>
    </lineage>
</organism>
<dbReference type="Proteomes" id="UP000281406">
    <property type="component" value="Unassembled WGS sequence"/>
</dbReference>